<evidence type="ECO:0000256" key="1">
    <source>
        <dbReference type="SAM" id="SignalP"/>
    </source>
</evidence>
<feature type="signal peptide" evidence="1">
    <location>
        <begin position="1"/>
        <end position="47"/>
    </location>
</feature>
<feature type="chain" id="PRO_5031346597" description="YncE family protein" evidence="1">
    <location>
        <begin position="48"/>
        <end position="442"/>
    </location>
</feature>
<keyword evidence="1" id="KW-0732">Signal</keyword>
<sequence length="442" mass="47095">MVGEQTGGHVNRQTTTASPPRKYVRAKTVKFAVALTLLLALVAPALAQDSLNCRQVALWPGVPELGAEGTSVVLDTTRDLAFLGAYLNDSGVVTYAISIFDISDPSQLRLLSTTERRMCGEGYGLAYQANHLYLAREADGFEIWDVSDPESPEPVGELVSSYAGFGLAVEGDYAFLATLSPDLRVIDVSDPRSPVEVGFCTVGFTWDVTVAGGLAYVVDDQYGLWLVDISDPTSPYTVGSCQVRGSHWSVAVAGEYAYLSGQVYVPEAETGYVHVIDVSNPEDPVLVTTVTVGRLCYGVAVSDGFLYAAASSSGLVVYDISDPRNPVRVGHYRKTSHYSFDALQPAVTGSVAFVADLNWGLRVIEFLGTGVEEPPNERPSFASHGPTVVRGVLNLSGAGHNPILPGESGLCPKPALLLNASGRRVMELQPGENDVRHLAPGV</sequence>
<comment type="caution">
    <text evidence="2">The sequence shown here is derived from an EMBL/GenBank/DDBJ whole genome shotgun (WGS) entry which is preliminary data.</text>
</comment>
<organism evidence="2">
    <name type="scientific">candidate division WOR-3 bacterium</name>
    <dbReference type="NCBI Taxonomy" id="2052148"/>
    <lineage>
        <taxon>Bacteria</taxon>
        <taxon>Bacteria division WOR-3</taxon>
    </lineage>
</organism>
<proteinExistence type="predicted"/>
<dbReference type="EMBL" id="DSBX01000248">
    <property type="protein sequence ID" value="HDQ99926.1"/>
    <property type="molecule type" value="Genomic_DNA"/>
</dbReference>
<dbReference type="AlphaFoldDB" id="A0A7V0T6M9"/>
<dbReference type="InterPro" id="IPR013211">
    <property type="entry name" value="LVIVD"/>
</dbReference>
<evidence type="ECO:0000313" key="2">
    <source>
        <dbReference type="EMBL" id="HDQ99926.1"/>
    </source>
</evidence>
<dbReference type="Proteomes" id="UP000885672">
    <property type="component" value="Unassembled WGS sequence"/>
</dbReference>
<dbReference type="SUPFAM" id="SSF63825">
    <property type="entry name" value="YWTD domain"/>
    <property type="match status" value="1"/>
</dbReference>
<dbReference type="Pfam" id="PF08309">
    <property type="entry name" value="LVIVD"/>
    <property type="match status" value="5"/>
</dbReference>
<gene>
    <name evidence="2" type="ORF">ENN51_06550</name>
</gene>
<protein>
    <recommendedName>
        <fullName evidence="3">YncE family protein</fullName>
    </recommendedName>
</protein>
<name>A0A7V0T6M9_UNCW3</name>
<accession>A0A7V0T6M9</accession>
<evidence type="ECO:0008006" key="3">
    <source>
        <dbReference type="Google" id="ProtNLM"/>
    </source>
</evidence>
<reference evidence="2" key="1">
    <citation type="journal article" date="2020" name="mSystems">
        <title>Genome- and Community-Level Interaction Insights into Carbon Utilization and Element Cycling Functions of Hydrothermarchaeota in Hydrothermal Sediment.</title>
        <authorList>
            <person name="Zhou Z."/>
            <person name="Liu Y."/>
            <person name="Xu W."/>
            <person name="Pan J."/>
            <person name="Luo Z.H."/>
            <person name="Li M."/>
        </authorList>
    </citation>
    <scope>NUCLEOTIDE SEQUENCE [LARGE SCALE GENOMIC DNA]</scope>
    <source>
        <strain evidence="2">SpSt-1182</strain>
    </source>
</reference>